<keyword evidence="10" id="KW-1185">Reference proteome</keyword>
<dbReference type="GO" id="GO:0016788">
    <property type="term" value="F:hydrolase activity, acting on ester bonds"/>
    <property type="evidence" value="ECO:0007669"/>
    <property type="project" value="InterPro"/>
</dbReference>
<dbReference type="Proteomes" id="UP000237000">
    <property type="component" value="Unassembled WGS sequence"/>
</dbReference>
<comment type="subcellular location">
    <subcellularLocation>
        <location evidence="1">Secreted</location>
    </subcellularLocation>
</comment>
<dbReference type="EMBL" id="JXTC01000150">
    <property type="protein sequence ID" value="PON85286.1"/>
    <property type="molecule type" value="Genomic_DNA"/>
</dbReference>
<comment type="similarity">
    <text evidence="2">Belongs to the 'GDSL' lipolytic enzyme family.</text>
</comment>
<evidence type="ECO:0000256" key="6">
    <source>
        <dbReference type="ARBA" id="ARBA00022963"/>
    </source>
</evidence>
<keyword evidence="7" id="KW-0443">Lipid metabolism</keyword>
<evidence type="ECO:0000256" key="7">
    <source>
        <dbReference type="ARBA" id="ARBA00023098"/>
    </source>
</evidence>
<keyword evidence="4 8" id="KW-0732">Signal</keyword>
<dbReference type="CDD" id="cd01837">
    <property type="entry name" value="SGNH_plant_lipase_like"/>
    <property type="match status" value="1"/>
</dbReference>
<reference evidence="10" key="1">
    <citation type="submission" date="2016-06" db="EMBL/GenBank/DDBJ databases">
        <title>Parallel loss of symbiosis genes in relatives of nitrogen-fixing non-legume Parasponia.</title>
        <authorList>
            <person name="Van Velzen R."/>
            <person name="Holmer R."/>
            <person name="Bu F."/>
            <person name="Rutten L."/>
            <person name="Van Zeijl A."/>
            <person name="Liu W."/>
            <person name="Santuari L."/>
            <person name="Cao Q."/>
            <person name="Sharma T."/>
            <person name="Shen D."/>
            <person name="Roswanjaya Y."/>
            <person name="Wardhani T."/>
            <person name="Kalhor M.S."/>
            <person name="Jansen J."/>
            <person name="Van den Hoogen J."/>
            <person name="Gungor B."/>
            <person name="Hartog M."/>
            <person name="Hontelez J."/>
            <person name="Verver J."/>
            <person name="Yang W.-C."/>
            <person name="Schijlen E."/>
            <person name="Repin R."/>
            <person name="Schilthuizen M."/>
            <person name="Schranz E."/>
            <person name="Heidstra R."/>
            <person name="Miyata K."/>
            <person name="Fedorova E."/>
            <person name="Kohlen W."/>
            <person name="Bisseling T."/>
            <person name="Smit S."/>
            <person name="Geurts R."/>
        </authorList>
    </citation>
    <scope>NUCLEOTIDE SEQUENCE [LARGE SCALE GENOMIC DNA]</scope>
    <source>
        <strain evidence="10">cv. RG33-2</strain>
    </source>
</reference>
<dbReference type="GO" id="GO:0016042">
    <property type="term" value="P:lipid catabolic process"/>
    <property type="evidence" value="ECO:0007669"/>
    <property type="project" value="UniProtKB-KW"/>
</dbReference>
<sequence>MAKKISSISLLFVFNIISSSFFVFSEADKLAPALYVFGDSTVDVGNNNNIDTYAKSNYLPYGIDFPDGASGRPTNGYNMADIIAQSLGLNLPPAINSVDVSSYNSMEGFNYASSSSGILSQTGTDMFPGIMSLEKQIDMFKDTIQKQLKPRLMSQGSLNEHLSKSIFFLVTGVNDFALGLLRNERKSRQSIDHEAFSNDLVQIYASHLQNLYELGARKFVVFDVEALGCLPLNVQNAFPENPRCLDDLNSLAFNFNQMLYQVVHDLGSKLNGATFIIGKNYEHTLNLVQNPTSFGLKEGFKPCCEITQYGTCEAKSPPCNERKQYVFFDGFHPTEAAYRLLASECFGGTSGTCFPLNVQLLAAL</sequence>
<keyword evidence="5" id="KW-0378">Hydrolase</keyword>
<evidence type="ECO:0000313" key="9">
    <source>
        <dbReference type="EMBL" id="PON85286.1"/>
    </source>
</evidence>
<evidence type="ECO:0000256" key="2">
    <source>
        <dbReference type="ARBA" id="ARBA00008668"/>
    </source>
</evidence>
<gene>
    <name evidence="9" type="ORF">TorRG33x02_189540</name>
</gene>
<dbReference type="SUPFAM" id="SSF52266">
    <property type="entry name" value="SGNH hydrolase"/>
    <property type="match status" value="1"/>
</dbReference>
<feature type="chain" id="PRO_5015141599" evidence="8">
    <location>
        <begin position="28"/>
        <end position="364"/>
    </location>
</feature>
<evidence type="ECO:0000256" key="3">
    <source>
        <dbReference type="ARBA" id="ARBA00022525"/>
    </source>
</evidence>
<dbReference type="Pfam" id="PF00657">
    <property type="entry name" value="Lipase_GDSL"/>
    <property type="match status" value="1"/>
</dbReference>
<keyword evidence="6" id="KW-0442">Lipid degradation</keyword>
<dbReference type="InParanoid" id="A0A2P5EIB4"/>
<evidence type="ECO:0000256" key="5">
    <source>
        <dbReference type="ARBA" id="ARBA00022801"/>
    </source>
</evidence>
<evidence type="ECO:0000256" key="1">
    <source>
        <dbReference type="ARBA" id="ARBA00004613"/>
    </source>
</evidence>
<keyword evidence="3" id="KW-0964">Secreted</keyword>
<dbReference type="PANTHER" id="PTHR45650">
    <property type="entry name" value="GDSL-LIKE LIPASE/ACYLHYDROLASE-RELATED"/>
    <property type="match status" value="1"/>
</dbReference>
<feature type="signal peptide" evidence="8">
    <location>
        <begin position="1"/>
        <end position="27"/>
    </location>
</feature>
<proteinExistence type="inferred from homology"/>
<name>A0A2P5EIB4_TREOI</name>
<dbReference type="PANTHER" id="PTHR45650:SF43">
    <property type="entry name" value="GDSL ESTERASE_LIPASE 7-LIKE"/>
    <property type="match status" value="1"/>
</dbReference>
<dbReference type="InterPro" id="IPR036514">
    <property type="entry name" value="SGNH_hydro_sf"/>
</dbReference>
<evidence type="ECO:0000256" key="8">
    <source>
        <dbReference type="SAM" id="SignalP"/>
    </source>
</evidence>
<dbReference type="InterPro" id="IPR035669">
    <property type="entry name" value="SGNH_plant_lipase-like"/>
</dbReference>
<organism evidence="9 10">
    <name type="scientific">Trema orientale</name>
    <name type="common">Charcoal tree</name>
    <name type="synonym">Celtis orientalis</name>
    <dbReference type="NCBI Taxonomy" id="63057"/>
    <lineage>
        <taxon>Eukaryota</taxon>
        <taxon>Viridiplantae</taxon>
        <taxon>Streptophyta</taxon>
        <taxon>Embryophyta</taxon>
        <taxon>Tracheophyta</taxon>
        <taxon>Spermatophyta</taxon>
        <taxon>Magnoliopsida</taxon>
        <taxon>eudicotyledons</taxon>
        <taxon>Gunneridae</taxon>
        <taxon>Pentapetalae</taxon>
        <taxon>rosids</taxon>
        <taxon>fabids</taxon>
        <taxon>Rosales</taxon>
        <taxon>Cannabaceae</taxon>
        <taxon>Trema</taxon>
    </lineage>
</organism>
<protein>
    <submittedName>
        <fullName evidence="9">Lipase</fullName>
    </submittedName>
</protein>
<evidence type="ECO:0000313" key="10">
    <source>
        <dbReference type="Proteomes" id="UP000237000"/>
    </source>
</evidence>
<dbReference type="Gene3D" id="3.40.50.1110">
    <property type="entry name" value="SGNH hydrolase"/>
    <property type="match status" value="1"/>
</dbReference>
<dbReference type="OrthoDB" id="1600564at2759"/>
<dbReference type="InterPro" id="IPR001087">
    <property type="entry name" value="GDSL"/>
</dbReference>
<dbReference type="AlphaFoldDB" id="A0A2P5EIB4"/>
<accession>A0A2P5EIB4</accession>
<dbReference type="GO" id="GO:0005576">
    <property type="term" value="C:extracellular region"/>
    <property type="evidence" value="ECO:0007669"/>
    <property type="project" value="UniProtKB-SubCell"/>
</dbReference>
<dbReference type="InterPro" id="IPR051238">
    <property type="entry name" value="GDSL_esterase/lipase"/>
</dbReference>
<evidence type="ECO:0000256" key="4">
    <source>
        <dbReference type="ARBA" id="ARBA00022729"/>
    </source>
</evidence>
<comment type="caution">
    <text evidence="9">The sequence shown here is derived from an EMBL/GenBank/DDBJ whole genome shotgun (WGS) entry which is preliminary data.</text>
</comment>